<dbReference type="InterPro" id="IPR036116">
    <property type="entry name" value="FN3_sf"/>
</dbReference>
<dbReference type="CDD" id="cd00096">
    <property type="entry name" value="Ig"/>
    <property type="match status" value="1"/>
</dbReference>
<dbReference type="InterPro" id="IPR036179">
    <property type="entry name" value="Ig-like_dom_sf"/>
</dbReference>
<dbReference type="Gene3D" id="2.60.40.10">
    <property type="entry name" value="Immunoglobulins"/>
    <property type="match status" value="6"/>
</dbReference>
<proteinExistence type="predicted"/>
<dbReference type="InterPro" id="IPR001258">
    <property type="entry name" value="NHL_repeat"/>
</dbReference>
<dbReference type="PANTHER" id="PTHR24104">
    <property type="entry name" value="E3 UBIQUITIN-PROTEIN LIGASE NHLRC1-RELATED"/>
    <property type="match status" value="1"/>
</dbReference>
<dbReference type="Gene3D" id="2.120.10.30">
    <property type="entry name" value="TolB, C-terminal domain"/>
    <property type="match status" value="1"/>
</dbReference>
<feature type="signal peptide" evidence="4">
    <location>
        <begin position="1"/>
        <end position="37"/>
    </location>
</feature>
<dbReference type="InterPro" id="IPR011042">
    <property type="entry name" value="6-blade_b-propeller_TolB-like"/>
</dbReference>
<dbReference type="InterPro" id="IPR003961">
    <property type="entry name" value="FN3_dom"/>
</dbReference>
<dbReference type="GO" id="GO:0008270">
    <property type="term" value="F:zinc ion binding"/>
    <property type="evidence" value="ECO:0007669"/>
    <property type="project" value="UniProtKB-KW"/>
</dbReference>
<dbReference type="KEGG" id="elut:CKA38_14040"/>
<evidence type="ECO:0008006" key="9">
    <source>
        <dbReference type="Google" id="ProtNLM"/>
    </source>
</evidence>
<dbReference type="EMBL" id="CP023004">
    <property type="protein sequence ID" value="AWI10219.1"/>
    <property type="molecule type" value="Genomic_DNA"/>
</dbReference>
<feature type="repeat" description="NHL" evidence="2">
    <location>
        <begin position="1262"/>
        <end position="1292"/>
    </location>
</feature>
<dbReference type="InterPro" id="IPR015919">
    <property type="entry name" value="Cadherin-like_sf"/>
</dbReference>
<feature type="domain" description="Ig-like" evidence="5">
    <location>
        <begin position="1339"/>
        <end position="1416"/>
    </location>
</feature>
<dbReference type="Proteomes" id="UP000244896">
    <property type="component" value="Chromosome"/>
</dbReference>
<dbReference type="Pfam" id="PF25275">
    <property type="entry name" value="Golvesin_C"/>
    <property type="match status" value="1"/>
</dbReference>
<dbReference type="SUPFAM" id="SSF49313">
    <property type="entry name" value="Cadherin-like"/>
    <property type="match status" value="3"/>
</dbReference>
<dbReference type="SUPFAM" id="SSF51445">
    <property type="entry name" value="(Trans)glycosidases"/>
    <property type="match status" value="1"/>
</dbReference>
<dbReference type="InterPro" id="IPR017853">
    <property type="entry name" value="GH"/>
</dbReference>
<keyword evidence="8" id="KW-1185">Reference proteome</keyword>
<dbReference type="PROSITE" id="PS51257">
    <property type="entry name" value="PROKAR_LIPOPROTEIN"/>
    <property type="match status" value="1"/>
</dbReference>
<evidence type="ECO:0000259" key="6">
    <source>
        <dbReference type="PROSITE" id="PS50853"/>
    </source>
</evidence>
<keyword evidence="4" id="KW-0732">Signal</keyword>
<dbReference type="InterPro" id="IPR013783">
    <property type="entry name" value="Ig-like_fold"/>
</dbReference>
<evidence type="ECO:0000313" key="8">
    <source>
        <dbReference type="Proteomes" id="UP000244896"/>
    </source>
</evidence>
<protein>
    <recommendedName>
        <fullName evidence="9">Ig-like domain-containing protein</fullName>
    </recommendedName>
</protein>
<dbReference type="PANTHER" id="PTHR24104:SF25">
    <property type="entry name" value="PROTEIN LIN-41"/>
    <property type="match status" value="1"/>
</dbReference>
<sequence>MKTHQNIMKKTYSKTTPWMCLATFACVCASFAPRAGADPVQAAPSDSFVASTAVGTRWNKEGNDTRTYPDIYKKQYDALADLLIDSGIRHIRDSGTSEDFIKKIQRLADAGVKSIITIAPDAGLRPDSTYWAQEAEYLNSIGPVYNISDFIKKAGRDVVAYVEMNAKLDTRFASTYWRAGDAEPLSNDPASIYYYANYIKAATASTRAALDADPALADIPLVGPAFQMPATESVTEDNSAYLKTGDLSANIDYGNVHRYYYGREPEVASGIYSVGFAKQHGAQVQAPGKGMIATEGGDSTYSAGATQYWPQVVHGRYMPRYFLTHFLSGFSITAAYELVDGNLDRSTAGTSSARDDNFGLIQNNSISLTPKPAYHAIKNVLSVLKDPGAAFEAGSLDYAMTGATADVCSALFQKRNGDFYLCLWLGKSSYDYSSGTVLDNPAQAVTLTLPASIVGARVFTLDDTGAMSAADTPVSGGAVNVSVTDRVTIVRLSAAASGGMPSMPAGVRTASLMPDPPVDSTSKVENPWVPNVQVKWAPVFEADSYTVWRANSATGAFTAVATGVTTTEYNDTDVTDGVIYYYKIATVSGGVESEHTAPVSGVSYKSIIDNRGAVYVGSWNASTSKAFGLAVEPSFYGVDCQFDNSVNASSASFIPNIPIAGKYAVYTTWVANGNRCTEVQMRVTDAEGTHLPDPNNQKRNNGGYNQQRNSNSWMLLGTYDFALGTSGSATIIHETTTIGVVVADAMRFVLVTARPPSGLVATNDENPIVLSWDAVDSASSYTIRRAPTAGGSWTVLAENVTATTYTDTTAAGDTTYYYTVTTLDATGESAPSHPVPGSSRKPVITGALTISGAAGEPLTYQITADYSPTSYDATGLPPGLSVNTANGLITGTLTTSGTFNVTLSASNINGTGTATLVMSIATELLVPEITSDKIVDAYAGEPFSYELTASQQPETLTASPMPPGLSFDPVLNKITGIPTTAGNYSIALTATNRKGTGTATLSLTIQPLRYVPVISGEASATATLGVPFAYQIDANHLPSGYAAEGLPEGLQIDAATGAITGSPTMSGKFTVRLSATNTVGSGQAQLTLTIAPHTEITSVTSTNLTTPASIACDEAGNLYVVDGTVIKKLSQTVPVSDFAIVPQATCVAAGSGTSEVIYVAGSDGKISRVLADGTVVTPPQALDAIHGIAVDAEGTVYVSSGDTILTVSPDGEVTTLVGAGLSAPGGLALNEATGKLYVADTGNNALKEIDIATGEVTAITGFSTPEAVAVDKNGLVYVADTGSDTILVYDAVAGTTTTVIDDTAGLNAPSGIAVDGDGFVYVTDTGNASVQAILASPTPVVALKNLSIGHRLKLTLDGTVRASPGATYQWYKDGEPIATGTSAIYEIRHVEFEDVGTYSVIATNPVGKNRDSMTLSITGHEPPLSNDTTSEGGGGATSWLLLGLLGLLSMLRLRIGRRKW</sequence>
<feature type="compositionally biased region" description="Polar residues" evidence="3">
    <location>
        <begin position="694"/>
        <end position="707"/>
    </location>
</feature>
<feature type="domain" description="Fibronectin type-III" evidence="6">
    <location>
        <begin position="755"/>
        <end position="842"/>
    </location>
</feature>
<dbReference type="SUPFAM" id="SSF101898">
    <property type="entry name" value="NHL repeat"/>
    <property type="match status" value="1"/>
</dbReference>
<dbReference type="GO" id="GO:0005509">
    <property type="term" value="F:calcium ion binding"/>
    <property type="evidence" value="ECO:0007669"/>
    <property type="project" value="InterPro"/>
</dbReference>
<evidence type="ECO:0000256" key="3">
    <source>
        <dbReference type="SAM" id="MobiDB-lite"/>
    </source>
</evidence>
<evidence type="ECO:0000256" key="1">
    <source>
        <dbReference type="ARBA" id="ARBA00022737"/>
    </source>
</evidence>
<name>A0A2U8E5K1_9BACT</name>
<dbReference type="InterPro" id="IPR050952">
    <property type="entry name" value="TRIM-NHL_E3_ligases"/>
</dbReference>
<dbReference type="PROSITE" id="PS51125">
    <property type="entry name" value="NHL"/>
    <property type="match status" value="2"/>
</dbReference>
<dbReference type="Pfam" id="PF05345">
    <property type="entry name" value="He_PIG"/>
    <property type="match status" value="3"/>
</dbReference>
<organism evidence="7 8">
    <name type="scientific">Ereboglobus luteus</name>
    <dbReference type="NCBI Taxonomy" id="1796921"/>
    <lineage>
        <taxon>Bacteria</taxon>
        <taxon>Pseudomonadati</taxon>
        <taxon>Verrucomicrobiota</taxon>
        <taxon>Opitutia</taxon>
        <taxon>Opitutales</taxon>
        <taxon>Opitutaceae</taxon>
        <taxon>Ereboglobus</taxon>
    </lineage>
</organism>
<dbReference type="PROSITE" id="PS50835">
    <property type="entry name" value="IG_LIKE"/>
    <property type="match status" value="1"/>
</dbReference>
<dbReference type="CDD" id="cd05819">
    <property type="entry name" value="NHL"/>
    <property type="match status" value="1"/>
</dbReference>
<feature type="chain" id="PRO_5016036293" description="Ig-like domain-containing protein" evidence="4">
    <location>
        <begin position="38"/>
        <end position="1460"/>
    </location>
</feature>
<dbReference type="Pfam" id="PF07679">
    <property type="entry name" value="I-set"/>
    <property type="match status" value="1"/>
</dbReference>
<evidence type="ECO:0000256" key="4">
    <source>
        <dbReference type="SAM" id="SignalP"/>
    </source>
</evidence>
<evidence type="ECO:0000256" key="2">
    <source>
        <dbReference type="PROSITE-ProRule" id="PRU00504"/>
    </source>
</evidence>
<gene>
    <name evidence="7" type="ORF">CKA38_14040</name>
</gene>
<dbReference type="GO" id="GO:0016020">
    <property type="term" value="C:membrane"/>
    <property type="evidence" value="ECO:0007669"/>
    <property type="project" value="InterPro"/>
</dbReference>
<dbReference type="SUPFAM" id="SSF48726">
    <property type="entry name" value="Immunoglobulin"/>
    <property type="match status" value="1"/>
</dbReference>
<dbReference type="PROSITE" id="PS50853">
    <property type="entry name" value="FN3"/>
    <property type="match status" value="1"/>
</dbReference>
<keyword evidence="1" id="KW-0677">Repeat</keyword>
<feature type="repeat" description="NHL" evidence="2">
    <location>
        <begin position="1294"/>
        <end position="1336"/>
    </location>
</feature>
<evidence type="ECO:0000313" key="7">
    <source>
        <dbReference type="EMBL" id="AWI10219.1"/>
    </source>
</evidence>
<accession>A0A2U8E5K1</accession>
<reference evidence="7 8" key="1">
    <citation type="journal article" date="2018" name="Syst. Appl. Microbiol.">
        <title>Ereboglobus luteus gen. nov. sp. nov. from cockroach guts, and new insights into the oxygen relationship of the genera Opitutus and Didymococcus (Verrucomicrobia: Opitutaceae).</title>
        <authorList>
            <person name="Tegtmeier D."/>
            <person name="Belitz A."/>
            <person name="Radek R."/>
            <person name="Heimerl T."/>
            <person name="Brune A."/>
        </authorList>
    </citation>
    <scope>NUCLEOTIDE SEQUENCE [LARGE SCALE GENOMIC DNA]</scope>
    <source>
        <strain evidence="7 8">Ho45</strain>
    </source>
</reference>
<dbReference type="InterPro" id="IPR033803">
    <property type="entry name" value="CBD-like_Golvesin-Xly"/>
</dbReference>
<dbReference type="InterPro" id="IPR007110">
    <property type="entry name" value="Ig-like_dom"/>
</dbReference>
<dbReference type="SMART" id="SM00060">
    <property type="entry name" value="FN3"/>
    <property type="match status" value="2"/>
</dbReference>
<feature type="region of interest" description="Disordered" evidence="3">
    <location>
        <begin position="687"/>
        <end position="707"/>
    </location>
</feature>
<dbReference type="Gene3D" id="2.40.10.500">
    <property type="match status" value="1"/>
</dbReference>
<evidence type="ECO:0000259" key="5">
    <source>
        <dbReference type="PROSITE" id="PS50835"/>
    </source>
</evidence>
<dbReference type="SUPFAM" id="SSF49265">
    <property type="entry name" value="Fibronectin type III"/>
    <property type="match status" value="2"/>
</dbReference>
<dbReference type="InterPro" id="IPR013098">
    <property type="entry name" value="Ig_I-set"/>
</dbReference>
<dbReference type="Pfam" id="PF01436">
    <property type="entry name" value="NHL"/>
    <property type="match status" value="1"/>
</dbReference>